<proteinExistence type="predicted"/>
<keyword evidence="2" id="KW-1185">Reference proteome</keyword>
<protein>
    <submittedName>
        <fullName evidence="1">Uncharacterized protein</fullName>
    </submittedName>
</protein>
<organism evidence="1 2">
    <name type="scientific">Coniosporium uncinatum</name>
    <dbReference type="NCBI Taxonomy" id="93489"/>
    <lineage>
        <taxon>Eukaryota</taxon>
        <taxon>Fungi</taxon>
        <taxon>Dikarya</taxon>
        <taxon>Ascomycota</taxon>
        <taxon>Pezizomycotina</taxon>
        <taxon>Dothideomycetes</taxon>
        <taxon>Dothideomycetes incertae sedis</taxon>
        <taxon>Coniosporium</taxon>
    </lineage>
</organism>
<reference evidence="1" key="1">
    <citation type="submission" date="2024-09" db="EMBL/GenBank/DDBJ databases">
        <title>Black Yeasts Isolated from many extreme environments.</title>
        <authorList>
            <person name="Coleine C."/>
            <person name="Stajich J.E."/>
            <person name="Selbmann L."/>
        </authorList>
    </citation>
    <scope>NUCLEOTIDE SEQUENCE</scope>
    <source>
        <strain evidence="1">CCFEE 5737</strain>
    </source>
</reference>
<gene>
    <name evidence="1" type="ORF">LTS18_000455</name>
</gene>
<evidence type="ECO:0000313" key="1">
    <source>
        <dbReference type="EMBL" id="KAK3063424.1"/>
    </source>
</evidence>
<evidence type="ECO:0000313" key="2">
    <source>
        <dbReference type="Proteomes" id="UP001186974"/>
    </source>
</evidence>
<accession>A0ACC3D859</accession>
<comment type="caution">
    <text evidence="1">The sequence shown here is derived from an EMBL/GenBank/DDBJ whole genome shotgun (WGS) entry which is preliminary data.</text>
</comment>
<dbReference type="Proteomes" id="UP001186974">
    <property type="component" value="Unassembled WGS sequence"/>
</dbReference>
<dbReference type="EMBL" id="JAWDJW010006852">
    <property type="protein sequence ID" value="KAK3063424.1"/>
    <property type="molecule type" value="Genomic_DNA"/>
</dbReference>
<feature type="non-terminal residue" evidence="1">
    <location>
        <position position="179"/>
    </location>
</feature>
<sequence>MWPFEDPVSGMTESTTATTSFSSANLRTLEYTSISDGYNIVHRKDELQYITAIIAGCPNLRSWNSRPIDPLRSHAPRALHDDGQLQPQLPTVDPPKLEHMAYFPLSLDIVTNWARKGAFQNVQTLKVTHPAYLQALAGHAPQLKSLTISSPNKALLNTTQDVHLAPLKQLIILTADPLR</sequence>
<name>A0ACC3D859_9PEZI</name>